<dbReference type="EMBL" id="LAZR01017852">
    <property type="protein sequence ID" value="KKL98696.1"/>
    <property type="molecule type" value="Genomic_DNA"/>
</dbReference>
<organism evidence="2">
    <name type="scientific">marine sediment metagenome</name>
    <dbReference type="NCBI Taxonomy" id="412755"/>
    <lineage>
        <taxon>unclassified sequences</taxon>
        <taxon>metagenomes</taxon>
        <taxon>ecological metagenomes</taxon>
    </lineage>
</organism>
<accession>A0A0F9H6S7</accession>
<dbReference type="CDD" id="cd00077">
    <property type="entry name" value="HDc"/>
    <property type="match status" value="1"/>
</dbReference>
<reference evidence="2" key="1">
    <citation type="journal article" date="2015" name="Nature">
        <title>Complex archaea that bridge the gap between prokaryotes and eukaryotes.</title>
        <authorList>
            <person name="Spang A."/>
            <person name="Saw J.H."/>
            <person name="Jorgensen S.L."/>
            <person name="Zaremba-Niedzwiedzka K."/>
            <person name="Martijn J."/>
            <person name="Lind A.E."/>
            <person name="van Eijk R."/>
            <person name="Schleper C."/>
            <person name="Guy L."/>
            <person name="Ettema T.J."/>
        </authorList>
    </citation>
    <scope>NUCLEOTIDE SEQUENCE</scope>
</reference>
<dbReference type="InterPro" id="IPR006674">
    <property type="entry name" value="HD_domain"/>
</dbReference>
<name>A0A0F9H6S7_9ZZZZ</name>
<feature type="domain" description="HD/PDEase" evidence="1">
    <location>
        <begin position="95"/>
        <end position="191"/>
    </location>
</feature>
<proteinExistence type="predicted"/>
<dbReference type="InterPro" id="IPR003607">
    <property type="entry name" value="HD/PDEase_dom"/>
</dbReference>
<dbReference type="AlphaFoldDB" id="A0A0F9H6S7"/>
<evidence type="ECO:0000259" key="1">
    <source>
        <dbReference type="SMART" id="SM00471"/>
    </source>
</evidence>
<gene>
    <name evidence="2" type="ORF">LCGC14_1821870</name>
</gene>
<dbReference type="Pfam" id="PF01966">
    <property type="entry name" value="HD"/>
    <property type="match status" value="1"/>
</dbReference>
<dbReference type="Gene3D" id="1.10.3210.10">
    <property type="entry name" value="Hypothetical protein af1432"/>
    <property type="match status" value="1"/>
</dbReference>
<sequence length="246" mass="28112">MKCPGQDSRYWKPGAIFEEKCPKCGHVVEFFKDDTSRKCEKCAHRFVNPKMDFGCASYCEYADQCLGTLPPELLAQKEDLLKDRVAVEMKRYFKSDFKRIGHATRVARYAERIGKQEGGNLAVILAAAYLHDIGIQEAERKHGSSEAKYQEEEGPPIARSIMTRLGAKEELIEEVCDIVGHHHHPRADETTNFKALYDSDLIVNLEERQKENLMDEAKLSNVVEKSFLTENGRKEAKKVFNIEEVQ</sequence>
<comment type="caution">
    <text evidence="2">The sequence shown here is derived from an EMBL/GenBank/DDBJ whole genome shotgun (WGS) entry which is preliminary data.</text>
</comment>
<dbReference type="SMART" id="SM00471">
    <property type="entry name" value="HDc"/>
    <property type="match status" value="1"/>
</dbReference>
<dbReference type="SUPFAM" id="SSF109604">
    <property type="entry name" value="HD-domain/PDEase-like"/>
    <property type="match status" value="1"/>
</dbReference>
<evidence type="ECO:0000313" key="2">
    <source>
        <dbReference type="EMBL" id="KKL98696.1"/>
    </source>
</evidence>
<protein>
    <recommendedName>
        <fullName evidence="1">HD/PDEase domain-containing protein</fullName>
    </recommendedName>
</protein>